<dbReference type="SUPFAM" id="SSF53448">
    <property type="entry name" value="Nucleotide-diphospho-sugar transferases"/>
    <property type="match status" value="1"/>
</dbReference>
<dbReference type="InterPro" id="IPR050834">
    <property type="entry name" value="Glycosyltransf_2"/>
</dbReference>
<dbReference type="PANTHER" id="PTHR43685">
    <property type="entry name" value="GLYCOSYLTRANSFERASE"/>
    <property type="match status" value="1"/>
</dbReference>
<feature type="domain" description="Glycosyltransferase 2-like" evidence="4">
    <location>
        <begin position="7"/>
        <end position="168"/>
    </location>
</feature>
<dbReference type="Gene3D" id="3.90.550.10">
    <property type="entry name" value="Spore Coat Polysaccharide Biosynthesis Protein SpsA, Chain A"/>
    <property type="match status" value="1"/>
</dbReference>
<protein>
    <submittedName>
        <fullName evidence="5">Glycosyltransferase group 2 family protein</fullName>
    </submittedName>
</protein>
<keyword evidence="2" id="KW-0328">Glycosyltransferase</keyword>
<evidence type="ECO:0000256" key="2">
    <source>
        <dbReference type="ARBA" id="ARBA00022676"/>
    </source>
</evidence>
<dbReference type="AlphaFoldDB" id="R6KP09"/>
<gene>
    <name evidence="5" type="ORF">BN486_03684</name>
</gene>
<evidence type="ECO:0000313" key="6">
    <source>
        <dbReference type="Proteomes" id="UP000018009"/>
    </source>
</evidence>
<evidence type="ECO:0000256" key="3">
    <source>
        <dbReference type="ARBA" id="ARBA00022679"/>
    </source>
</evidence>
<reference evidence="5" key="1">
    <citation type="submission" date="2012-11" db="EMBL/GenBank/DDBJ databases">
        <title>Dependencies among metagenomic species, viruses, plasmids and units of genetic variation.</title>
        <authorList>
            <person name="Nielsen H.B."/>
            <person name="Almeida M."/>
            <person name="Juncker A.S."/>
            <person name="Rasmussen S."/>
            <person name="Li J."/>
            <person name="Sunagawa S."/>
            <person name="Plichta D."/>
            <person name="Gautier L."/>
            <person name="Le Chatelier E."/>
            <person name="Peletier E."/>
            <person name="Bonde I."/>
            <person name="Nielsen T."/>
            <person name="Manichanh C."/>
            <person name="Arumugam M."/>
            <person name="Batto J."/>
            <person name="Santos M.B.Q.D."/>
            <person name="Blom N."/>
            <person name="Borruel N."/>
            <person name="Burgdorf K.S."/>
            <person name="Boumezbeur F."/>
            <person name="Casellas F."/>
            <person name="Dore J."/>
            <person name="Guarner F."/>
            <person name="Hansen T."/>
            <person name="Hildebrand F."/>
            <person name="Kaas R.S."/>
            <person name="Kennedy S."/>
            <person name="Kristiansen K."/>
            <person name="Kultima J.R."/>
            <person name="Leonard P."/>
            <person name="Levenez F."/>
            <person name="Lund O."/>
            <person name="Moumen B."/>
            <person name="Le Paslier D."/>
            <person name="Pons N."/>
            <person name="Pedersen O."/>
            <person name="Prifti E."/>
            <person name="Qin J."/>
            <person name="Raes J."/>
            <person name="Tap J."/>
            <person name="Tims S."/>
            <person name="Ussery D.W."/>
            <person name="Yamada T."/>
            <person name="MetaHit consortium"/>
            <person name="Renault P."/>
            <person name="Sicheritz-Ponten T."/>
            <person name="Bork P."/>
            <person name="Wang J."/>
            <person name="Brunak S."/>
            <person name="Ehrlich S.D."/>
        </authorList>
    </citation>
    <scope>NUCLEOTIDE SEQUENCE [LARGE SCALE GENOMIC DNA]</scope>
</reference>
<dbReference type="PANTHER" id="PTHR43685:SF5">
    <property type="entry name" value="GLYCOSYLTRANSFERASE EPSE-RELATED"/>
    <property type="match status" value="1"/>
</dbReference>
<dbReference type="InterPro" id="IPR029044">
    <property type="entry name" value="Nucleotide-diphossugar_trans"/>
</dbReference>
<proteinExistence type="inferred from homology"/>
<keyword evidence="3 5" id="KW-0808">Transferase</keyword>
<name>R6KP09_9FIRM</name>
<evidence type="ECO:0000256" key="1">
    <source>
        <dbReference type="ARBA" id="ARBA00006739"/>
    </source>
</evidence>
<evidence type="ECO:0000313" key="5">
    <source>
        <dbReference type="EMBL" id="CDB63862.1"/>
    </source>
</evidence>
<evidence type="ECO:0000259" key="4">
    <source>
        <dbReference type="Pfam" id="PF00535"/>
    </source>
</evidence>
<comment type="similarity">
    <text evidence="1">Belongs to the glycosyltransferase 2 family.</text>
</comment>
<comment type="caution">
    <text evidence="5">The sequence shown here is derived from an EMBL/GenBank/DDBJ whole genome shotgun (WGS) entry which is preliminary data.</text>
</comment>
<organism evidence="5 6">
    <name type="scientific">[Clostridium] clostridioforme CAG:132</name>
    <dbReference type="NCBI Taxonomy" id="1263065"/>
    <lineage>
        <taxon>Bacteria</taxon>
        <taxon>Bacillati</taxon>
        <taxon>Bacillota</taxon>
        <taxon>Clostridia</taxon>
        <taxon>Lachnospirales</taxon>
        <taxon>Lachnospiraceae</taxon>
        <taxon>Enterocloster</taxon>
    </lineage>
</organism>
<accession>R6KP09</accession>
<dbReference type="EMBL" id="CBDY010000342">
    <property type="protein sequence ID" value="CDB63862.1"/>
    <property type="molecule type" value="Genomic_DNA"/>
</dbReference>
<dbReference type="Pfam" id="PF00535">
    <property type="entry name" value="Glycos_transf_2"/>
    <property type="match status" value="1"/>
</dbReference>
<dbReference type="Proteomes" id="UP000018009">
    <property type="component" value="Unassembled WGS sequence"/>
</dbReference>
<dbReference type="InterPro" id="IPR001173">
    <property type="entry name" value="Glyco_trans_2-like"/>
</dbReference>
<dbReference type="GO" id="GO:0016757">
    <property type="term" value="F:glycosyltransferase activity"/>
    <property type="evidence" value="ECO:0007669"/>
    <property type="project" value="UniProtKB-KW"/>
</dbReference>
<sequence>MRVEKYSVLMPLYKKDNIEWFQHALDSILCQTIAPSEIVITCDGPLPNDLENALQRNIEKTPDLYKIYRFKENVGLGIALSKGIELCSNELIARMDADDYAVIDRCEKQLKVFEKHPEYDVVGSNVEEFIDNLNNVVSHVVLPEKHDDIVTFAKKRCPIRHPALMYRKSSVLKAGNYRDYRHAQDYNLIVHMILSGAKIYNIQENLMYMRVSPDFYKRRGGWEQAKLVLRLKKEFYDYKFYSIWDFLVSGVGNAVIALMPNKVRELFYKKLLRK</sequence>
<dbReference type="RefSeq" id="WP_022203167.1">
    <property type="nucleotide sequence ID" value="NZ_FR886101.1"/>
</dbReference>